<name>A0A5N6SF42_ASPPS</name>
<gene>
    <name evidence="1" type="ORF">BDV38DRAFT_210323</name>
</gene>
<dbReference type="RefSeq" id="XP_031908542.1">
    <property type="nucleotide sequence ID" value="XM_032052599.1"/>
</dbReference>
<evidence type="ECO:0000313" key="1">
    <source>
        <dbReference type="EMBL" id="KAE8132479.1"/>
    </source>
</evidence>
<dbReference type="Proteomes" id="UP000325672">
    <property type="component" value="Unassembled WGS sequence"/>
</dbReference>
<proteinExistence type="predicted"/>
<evidence type="ECO:0000313" key="2">
    <source>
        <dbReference type="Proteomes" id="UP000325672"/>
    </source>
</evidence>
<keyword evidence="2" id="KW-1185">Reference proteome</keyword>
<dbReference type="EMBL" id="ML743632">
    <property type="protein sequence ID" value="KAE8132479.1"/>
    <property type="molecule type" value="Genomic_DNA"/>
</dbReference>
<dbReference type="GeneID" id="43636809"/>
<accession>A0A5N6SF42</accession>
<protein>
    <submittedName>
        <fullName evidence="1">Uncharacterized protein</fullName>
    </submittedName>
</protein>
<sequence length="133" mass="14785">MYRERAYPPIAGLERETRKTRETRKLCCRSLASLWESRADNQLTKSPSHTRWPAAGDQRPNAGTVHCLLPPLLVPIGWSCFVIYLSPLVMNDDGRLRSAWTCVGPYDTRTVPLVTALVQVGDNGQGAERGTSC</sequence>
<reference evidence="1 2" key="1">
    <citation type="submission" date="2019-04" db="EMBL/GenBank/DDBJ databases">
        <title>Friends and foes A comparative genomics study of 23 Aspergillus species from section Flavi.</title>
        <authorList>
            <consortium name="DOE Joint Genome Institute"/>
            <person name="Kjaerbolling I."/>
            <person name="Vesth T."/>
            <person name="Frisvad J.C."/>
            <person name="Nybo J.L."/>
            <person name="Theobald S."/>
            <person name="Kildgaard S."/>
            <person name="Isbrandt T."/>
            <person name="Kuo A."/>
            <person name="Sato A."/>
            <person name="Lyhne E.K."/>
            <person name="Kogle M.E."/>
            <person name="Wiebenga A."/>
            <person name="Kun R.S."/>
            <person name="Lubbers R.J."/>
            <person name="Makela M.R."/>
            <person name="Barry K."/>
            <person name="Chovatia M."/>
            <person name="Clum A."/>
            <person name="Daum C."/>
            <person name="Haridas S."/>
            <person name="He G."/>
            <person name="LaButti K."/>
            <person name="Lipzen A."/>
            <person name="Mondo S."/>
            <person name="Riley R."/>
            <person name="Salamov A."/>
            <person name="Simmons B.A."/>
            <person name="Magnuson J.K."/>
            <person name="Henrissat B."/>
            <person name="Mortensen U.H."/>
            <person name="Larsen T.O."/>
            <person name="Devries R.P."/>
            <person name="Grigoriev I.V."/>
            <person name="Machida M."/>
            <person name="Baker S.E."/>
            <person name="Andersen M.R."/>
        </authorList>
    </citation>
    <scope>NUCLEOTIDE SEQUENCE [LARGE SCALE GENOMIC DNA]</scope>
    <source>
        <strain evidence="1 2">CBS 117625</strain>
    </source>
</reference>
<organism evidence="1 2">
    <name type="scientific">Aspergillus pseudotamarii</name>
    <dbReference type="NCBI Taxonomy" id="132259"/>
    <lineage>
        <taxon>Eukaryota</taxon>
        <taxon>Fungi</taxon>
        <taxon>Dikarya</taxon>
        <taxon>Ascomycota</taxon>
        <taxon>Pezizomycotina</taxon>
        <taxon>Eurotiomycetes</taxon>
        <taxon>Eurotiomycetidae</taxon>
        <taxon>Eurotiales</taxon>
        <taxon>Aspergillaceae</taxon>
        <taxon>Aspergillus</taxon>
        <taxon>Aspergillus subgen. Circumdati</taxon>
    </lineage>
</organism>
<dbReference type="AlphaFoldDB" id="A0A5N6SF42"/>